<dbReference type="STRING" id="64702.SAMN05443377_1083"/>
<dbReference type="GO" id="GO:0005886">
    <property type="term" value="C:plasma membrane"/>
    <property type="evidence" value="ECO:0007669"/>
    <property type="project" value="TreeGrafter"/>
</dbReference>
<dbReference type="OrthoDB" id="9805514at2"/>
<keyword evidence="2" id="KW-0547">Nucleotide-binding</keyword>
<gene>
    <name evidence="5" type="ORF">SAMN05443377_1083</name>
</gene>
<dbReference type="NCBIfam" id="TIGR03411">
    <property type="entry name" value="urea_trans_UrtD"/>
    <property type="match status" value="1"/>
</dbReference>
<keyword evidence="1" id="KW-0813">Transport</keyword>
<dbReference type="Pfam" id="PF00005">
    <property type="entry name" value="ABC_tran"/>
    <property type="match status" value="1"/>
</dbReference>
<dbReference type="InterPro" id="IPR051120">
    <property type="entry name" value="ABC_AA/LPS_Transport"/>
</dbReference>
<protein>
    <submittedName>
        <fullName evidence="5">Urea transport system ATP-binding protein</fullName>
    </submittedName>
</protein>
<proteinExistence type="predicted"/>
<dbReference type="InterPro" id="IPR017781">
    <property type="entry name" value="ABC_transptr_urea_ATP-bd_UrtD"/>
</dbReference>
<dbReference type="GO" id="GO:0005524">
    <property type="term" value="F:ATP binding"/>
    <property type="evidence" value="ECO:0007669"/>
    <property type="project" value="UniProtKB-KW"/>
</dbReference>
<dbReference type="EMBL" id="FOGZ01000008">
    <property type="protein sequence ID" value="SER73467.1"/>
    <property type="molecule type" value="Genomic_DNA"/>
</dbReference>
<dbReference type="Proteomes" id="UP000198815">
    <property type="component" value="Unassembled WGS sequence"/>
</dbReference>
<name>A0A1H9RLE5_9ACTN</name>
<dbReference type="SUPFAM" id="SSF52540">
    <property type="entry name" value="P-loop containing nucleoside triphosphate hydrolases"/>
    <property type="match status" value="1"/>
</dbReference>
<evidence type="ECO:0000256" key="1">
    <source>
        <dbReference type="ARBA" id="ARBA00022448"/>
    </source>
</evidence>
<dbReference type="InterPro" id="IPR003593">
    <property type="entry name" value="AAA+_ATPase"/>
</dbReference>
<dbReference type="PANTHER" id="PTHR45772:SF8">
    <property type="entry name" value="HIGH-AFFINITY BRANCHED-CHAIN AMINO ACID TRANSPORT ATP-BINDING PROTEIN"/>
    <property type="match status" value="1"/>
</dbReference>
<dbReference type="AlphaFoldDB" id="A0A1H9RLE5"/>
<organism evidence="5 6">
    <name type="scientific">Propionibacterium cyclohexanicum</name>
    <dbReference type="NCBI Taxonomy" id="64702"/>
    <lineage>
        <taxon>Bacteria</taxon>
        <taxon>Bacillati</taxon>
        <taxon>Actinomycetota</taxon>
        <taxon>Actinomycetes</taxon>
        <taxon>Propionibacteriales</taxon>
        <taxon>Propionibacteriaceae</taxon>
        <taxon>Propionibacterium</taxon>
    </lineage>
</organism>
<sequence length="255" mass="27704">MTKIAAMEEGQDLAVRVKGLTVAFGAFHAIDDVDLEVGGNHLHFLIGPNGAGKTTLIDAITGLVPYTGTISVGGRALARMTVQDIARFGVGRTFQTATVFERQTVVQNLDIALRGGRHWASLLTLRREVPERIEEILEIIGLAGHADELAGVLSHGQKQWLEIGMVLAANARVILLDEPVAGMTLDEREATGELLRRICPDRVVMVVEHDMDFMRRFADAVTVMSRGQVLVEGSVEQIQANQQVQDTYLGVAEAV</sequence>
<reference evidence="5 6" key="1">
    <citation type="submission" date="2016-10" db="EMBL/GenBank/DDBJ databases">
        <authorList>
            <person name="de Groot N.N."/>
        </authorList>
    </citation>
    <scope>NUCLEOTIDE SEQUENCE [LARGE SCALE GENOMIC DNA]</scope>
    <source>
        <strain evidence="5 6">DSM 16859</strain>
    </source>
</reference>
<evidence type="ECO:0000313" key="6">
    <source>
        <dbReference type="Proteomes" id="UP000198815"/>
    </source>
</evidence>
<evidence type="ECO:0000313" key="5">
    <source>
        <dbReference type="EMBL" id="SER73467.1"/>
    </source>
</evidence>
<evidence type="ECO:0000256" key="3">
    <source>
        <dbReference type="ARBA" id="ARBA00022840"/>
    </source>
</evidence>
<dbReference type="Gene3D" id="3.40.50.300">
    <property type="entry name" value="P-loop containing nucleotide triphosphate hydrolases"/>
    <property type="match status" value="1"/>
</dbReference>
<dbReference type="GO" id="GO:0016887">
    <property type="term" value="F:ATP hydrolysis activity"/>
    <property type="evidence" value="ECO:0007669"/>
    <property type="project" value="InterPro"/>
</dbReference>
<feature type="domain" description="ABC transporter" evidence="4">
    <location>
        <begin position="15"/>
        <end position="251"/>
    </location>
</feature>
<dbReference type="RefSeq" id="WP_091968700.1">
    <property type="nucleotide sequence ID" value="NZ_FOGZ01000008.1"/>
</dbReference>
<dbReference type="PROSITE" id="PS50893">
    <property type="entry name" value="ABC_TRANSPORTER_2"/>
    <property type="match status" value="1"/>
</dbReference>
<dbReference type="InterPro" id="IPR027417">
    <property type="entry name" value="P-loop_NTPase"/>
</dbReference>
<keyword evidence="3 5" id="KW-0067">ATP-binding</keyword>
<keyword evidence="6" id="KW-1185">Reference proteome</keyword>
<dbReference type="PANTHER" id="PTHR45772">
    <property type="entry name" value="CONSERVED COMPONENT OF ABC TRANSPORTER FOR NATURAL AMINO ACIDS-RELATED"/>
    <property type="match status" value="1"/>
</dbReference>
<dbReference type="InterPro" id="IPR003439">
    <property type="entry name" value="ABC_transporter-like_ATP-bd"/>
</dbReference>
<dbReference type="SMART" id="SM00382">
    <property type="entry name" value="AAA"/>
    <property type="match status" value="1"/>
</dbReference>
<evidence type="ECO:0000256" key="2">
    <source>
        <dbReference type="ARBA" id="ARBA00022741"/>
    </source>
</evidence>
<accession>A0A1H9RLE5</accession>
<evidence type="ECO:0000259" key="4">
    <source>
        <dbReference type="PROSITE" id="PS50893"/>
    </source>
</evidence>